<evidence type="ECO:0000313" key="3">
    <source>
        <dbReference type="Proteomes" id="UP000586042"/>
    </source>
</evidence>
<dbReference type="Gene3D" id="3.30.70.100">
    <property type="match status" value="1"/>
</dbReference>
<protein>
    <submittedName>
        <fullName evidence="2">EthD domain-containing protein</fullName>
    </submittedName>
</protein>
<dbReference type="SUPFAM" id="SSF54909">
    <property type="entry name" value="Dimeric alpha+beta barrel"/>
    <property type="match status" value="1"/>
</dbReference>
<dbReference type="RefSeq" id="WP_175590463.1">
    <property type="nucleotide sequence ID" value="NZ_JABWGN010000006.1"/>
</dbReference>
<name>A0A7Y6I798_9ACTN</name>
<dbReference type="Pfam" id="PF07110">
    <property type="entry name" value="EthD"/>
    <property type="match status" value="1"/>
</dbReference>
<dbReference type="InterPro" id="IPR009799">
    <property type="entry name" value="EthD_dom"/>
</dbReference>
<dbReference type="Proteomes" id="UP000586042">
    <property type="component" value="Unassembled WGS sequence"/>
</dbReference>
<comment type="caution">
    <text evidence="2">The sequence shown here is derived from an EMBL/GenBank/DDBJ whole genome shotgun (WGS) entry which is preliminary data.</text>
</comment>
<evidence type="ECO:0000259" key="1">
    <source>
        <dbReference type="Pfam" id="PF07110"/>
    </source>
</evidence>
<dbReference type="AlphaFoldDB" id="A0A7Y6I798"/>
<sequence length="114" mass="12935">MIKISAFLTRRADLTHEQFVDYWTQKHTPLVLSLPGGEVPVRRHVQLLPTEDGIPGISTAAYDGVAEVWVDDIADAARWFTSDTYTTTVAEDEEKFLDRSQTRFLYTTETPIFG</sequence>
<dbReference type="NCBIfam" id="TIGR02118">
    <property type="entry name" value="EthD family reductase"/>
    <property type="match status" value="1"/>
</dbReference>
<evidence type="ECO:0000313" key="2">
    <source>
        <dbReference type="EMBL" id="NUW33007.1"/>
    </source>
</evidence>
<organism evidence="2 3">
    <name type="scientific">Nonomuraea montanisoli</name>
    <dbReference type="NCBI Taxonomy" id="2741721"/>
    <lineage>
        <taxon>Bacteria</taxon>
        <taxon>Bacillati</taxon>
        <taxon>Actinomycetota</taxon>
        <taxon>Actinomycetes</taxon>
        <taxon>Streptosporangiales</taxon>
        <taxon>Streptosporangiaceae</taxon>
        <taxon>Nonomuraea</taxon>
    </lineage>
</organism>
<feature type="domain" description="EthD" evidence="1">
    <location>
        <begin position="12"/>
        <end position="100"/>
    </location>
</feature>
<accession>A0A7Y6I798</accession>
<dbReference type="GO" id="GO:0016491">
    <property type="term" value="F:oxidoreductase activity"/>
    <property type="evidence" value="ECO:0007669"/>
    <property type="project" value="InterPro"/>
</dbReference>
<dbReference type="InterPro" id="IPR011008">
    <property type="entry name" value="Dimeric_a/b-barrel"/>
</dbReference>
<dbReference type="EMBL" id="JABWGN010000006">
    <property type="protein sequence ID" value="NUW33007.1"/>
    <property type="molecule type" value="Genomic_DNA"/>
</dbReference>
<reference evidence="2 3" key="1">
    <citation type="submission" date="2020-06" db="EMBL/GenBank/DDBJ databases">
        <title>Nonomuraea sp. SMC257, a novel actinomycete isolated from soil.</title>
        <authorList>
            <person name="Chanama M."/>
        </authorList>
    </citation>
    <scope>NUCLEOTIDE SEQUENCE [LARGE SCALE GENOMIC DNA]</scope>
    <source>
        <strain evidence="2 3">SMC257</strain>
    </source>
</reference>
<proteinExistence type="predicted"/>
<gene>
    <name evidence="2" type="ORF">HTZ77_16410</name>
</gene>
<keyword evidence="3" id="KW-1185">Reference proteome</keyword>